<gene>
    <name evidence="1" type="ORF">AY601_1940</name>
</gene>
<keyword evidence="2" id="KW-1185">Reference proteome</keyword>
<dbReference type="OrthoDB" id="634553at2"/>
<dbReference type="KEGG" id="pcm:AY601_1940"/>
<proteinExistence type="predicted"/>
<dbReference type="RefSeq" id="WP_068399825.1">
    <property type="nucleotide sequence ID" value="NZ_CP014504.1"/>
</dbReference>
<sequence length="346" mass="39651">MRQKVLLFGLILIGLITCFVTGCKEEKSTAHAAFYYWKTTFLLDKSQAALLKDGAANQLYLRLFDVIWDEQKNDVRPNAIISINQDVHQFHIVPVIYITNKTFEKLTPGQIEPLAEKVNKLINEIMTQNKVSYRCVQIDCDWTTGTKNRYFSFLKAFKAVNKKQLEATIRLHQIKYADRTGVPPVDKGLLMFYNMGKLSGQLKQRNSIYNATDASKYISYLPTYQLPLDIALPLFSWAIQIREGKVIQLYGKIGQKELSDQDNFQQTAQSNVYKANKSFYLSGLYIKENDLFKLEDVNPKLLNVAAKQLSKHLAHLENRNIIYYELSTVAASALEAKDIKEVSAHF</sequence>
<accession>A0A127VCA8</accession>
<evidence type="ECO:0000313" key="2">
    <source>
        <dbReference type="Proteomes" id="UP000071561"/>
    </source>
</evidence>
<dbReference type="PROSITE" id="PS51257">
    <property type="entry name" value="PROKAR_LIPOPROTEIN"/>
    <property type="match status" value="1"/>
</dbReference>
<evidence type="ECO:0000313" key="1">
    <source>
        <dbReference type="EMBL" id="AMP98847.1"/>
    </source>
</evidence>
<evidence type="ECO:0008006" key="3">
    <source>
        <dbReference type="Google" id="ProtNLM"/>
    </source>
</evidence>
<dbReference type="Proteomes" id="UP000071561">
    <property type="component" value="Chromosome"/>
</dbReference>
<dbReference type="PATRIC" id="fig|188932.3.peg.2030"/>
<organism evidence="1 2">
    <name type="scientific">Pedobacter cryoconitis</name>
    <dbReference type="NCBI Taxonomy" id="188932"/>
    <lineage>
        <taxon>Bacteria</taxon>
        <taxon>Pseudomonadati</taxon>
        <taxon>Bacteroidota</taxon>
        <taxon>Sphingobacteriia</taxon>
        <taxon>Sphingobacteriales</taxon>
        <taxon>Sphingobacteriaceae</taxon>
        <taxon>Pedobacter</taxon>
    </lineage>
</organism>
<dbReference type="EMBL" id="CP014504">
    <property type="protein sequence ID" value="AMP98847.1"/>
    <property type="molecule type" value="Genomic_DNA"/>
</dbReference>
<name>A0A127VCA8_9SPHI</name>
<dbReference type="AlphaFoldDB" id="A0A127VCA8"/>
<reference evidence="1 2" key="1">
    <citation type="submission" date="2016-03" db="EMBL/GenBank/DDBJ databases">
        <title>Complete genome sequence of Pedobacter cryoconitis PAMC 27485.</title>
        <authorList>
            <person name="Lee J."/>
            <person name="Kim O.-S."/>
        </authorList>
    </citation>
    <scope>NUCLEOTIDE SEQUENCE [LARGE SCALE GENOMIC DNA]</scope>
    <source>
        <strain evidence="1 2">PAMC 27485</strain>
    </source>
</reference>
<protein>
    <recommendedName>
        <fullName evidence="3">Lipoprotein</fullName>
    </recommendedName>
</protein>